<dbReference type="Proteomes" id="UP000265703">
    <property type="component" value="Unassembled WGS sequence"/>
</dbReference>
<feature type="compositionally biased region" description="Low complexity" evidence="1">
    <location>
        <begin position="499"/>
        <end position="512"/>
    </location>
</feature>
<organism evidence="3 4">
    <name type="scientific">Glomus cerebriforme</name>
    <dbReference type="NCBI Taxonomy" id="658196"/>
    <lineage>
        <taxon>Eukaryota</taxon>
        <taxon>Fungi</taxon>
        <taxon>Fungi incertae sedis</taxon>
        <taxon>Mucoromycota</taxon>
        <taxon>Glomeromycotina</taxon>
        <taxon>Glomeromycetes</taxon>
        <taxon>Glomerales</taxon>
        <taxon>Glomeraceae</taxon>
        <taxon>Glomus</taxon>
    </lineage>
</organism>
<name>A0A397SRQ7_9GLOM</name>
<keyword evidence="4" id="KW-1185">Reference proteome</keyword>
<feature type="transmembrane region" description="Helical" evidence="2">
    <location>
        <begin position="96"/>
        <end position="116"/>
    </location>
</feature>
<keyword evidence="2" id="KW-1133">Transmembrane helix</keyword>
<keyword evidence="2" id="KW-0472">Membrane</keyword>
<dbReference type="AlphaFoldDB" id="A0A397SRQ7"/>
<feature type="compositionally biased region" description="Low complexity" evidence="1">
    <location>
        <begin position="477"/>
        <end position="488"/>
    </location>
</feature>
<feature type="transmembrane region" description="Helical" evidence="2">
    <location>
        <begin position="284"/>
        <end position="303"/>
    </location>
</feature>
<feature type="transmembrane region" description="Helical" evidence="2">
    <location>
        <begin position="136"/>
        <end position="155"/>
    </location>
</feature>
<protein>
    <submittedName>
        <fullName evidence="3">Uncharacterized protein</fullName>
    </submittedName>
</protein>
<keyword evidence="2" id="KW-0812">Transmembrane</keyword>
<feature type="compositionally biased region" description="Low complexity" evidence="1">
    <location>
        <begin position="353"/>
        <end position="364"/>
    </location>
</feature>
<evidence type="ECO:0000256" key="2">
    <source>
        <dbReference type="SAM" id="Phobius"/>
    </source>
</evidence>
<accession>A0A397SRQ7</accession>
<feature type="transmembrane region" description="Helical" evidence="2">
    <location>
        <begin position="223"/>
        <end position="246"/>
    </location>
</feature>
<feature type="transmembrane region" description="Helical" evidence="2">
    <location>
        <begin position="190"/>
        <end position="211"/>
    </location>
</feature>
<evidence type="ECO:0000313" key="3">
    <source>
        <dbReference type="EMBL" id="RIA87589.1"/>
    </source>
</evidence>
<gene>
    <name evidence="3" type="ORF">C1645_877949</name>
</gene>
<evidence type="ECO:0000313" key="4">
    <source>
        <dbReference type="Proteomes" id="UP000265703"/>
    </source>
</evidence>
<evidence type="ECO:0000256" key="1">
    <source>
        <dbReference type="SAM" id="MobiDB-lite"/>
    </source>
</evidence>
<sequence>MKLISPYAIVCKNVSSIPISTISPTQLCSCDFRINIYNCPESITLIISNWVLFSYCGLLSITAATSLWHLIKRKDQAFFLPSRRDRGKIRPRPQHIYFTMSLTYCPFQMIHSILLLTNSYPNIFWAEFGHTLPTALTATVAVLYPLSIVYSISAFEVGTNFASTRPVSMSSVLSEVPVTRQAIKADLTCIFAFILTFCLFLTVAALTGYYADITDYTNANKFFLIQNLVWAIWGFFYIVIMIWFWFRFINIVLENINELTTQTQNSELQNKLEQLRKGTRNLSLPVYGQAITIIIYIPTLILYGLYHRSNTIFNYKINLLYMFIWYFVFPLIINVTQWFMIYNIITTPSNNSGRNSISRNINKNSRNDSESTTNVKTLNENINDKRFSGNSVNNRTGFESEIIIEETYNGYPKRETSIRYSDQYTSNLNNGENFNSNNGILIKNDNNNIIKNLDSLNPNGRRESYGYYSQTMFSDSSTLITSGSSSNTRPISPFTYSTPASPRFPSSIPSSPTSPYNSIPMVPIHRNSVTSQRESINSIISNESHNSTNSSSNQRREWLIRRPAPALNRPVYKDRDNYKGKNSL</sequence>
<dbReference type="OrthoDB" id="2405215at2759"/>
<feature type="compositionally biased region" description="Low complexity" evidence="1">
    <location>
        <begin position="539"/>
        <end position="553"/>
    </location>
</feature>
<comment type="caution">
    <text evidence="3">The sequence shown here is derived from an EMBL/GenBank/DDBJ whole genome shotgun (WGS) entry which is preliminary data.</text>
</comment>
<proteinExistence type="predicted"/>
<feature type="region of interest" description="Disordered" evidence="1">
    <location>
        <begin position="477"/>
        <end position="512"/>
    </location>
</feature>
<feature type="transmembrane region" description="Helical" evidence="2">
    <location>
        <begin position="323"/>
        <end position="345"/>
    </location>
</feature>
<feature type="region of interest" description="Disordered" evidence="1">
    <location>
        <begin position="539"/>
        <end position="562"/>
    </location>
</feature>
<reference evidence="3 4" key="1">
    <citation type="submission" date="2018-06" db="EMBL/GenBank/DDBJ databases">
        <title>Comparative genomics reveals the genomic features of Rhizophagus irregularis, R. cerebriforme, R. diaphanum and Gigaspora rosea, and their symbiotic lifestyle signature.</title>
        <authorList>
            <person name="Morin E."/>
            <person name="San Clemente H."/>
            <person name="Chen E.C.H."/>
            <person name="De La Providencia I."/>
            <person name="Hainaut M."/>
            <person name="Kuo A."/>
            <person name="Kohler A."/>
            <person name="Murat C."/>
            <person name="Tang N."/>
            <person name="Roy S."/>
            <person name="Loubradou J."/>
            <person name="Henrissat B."/>
            <person name="Grigoriev I.V."/>
            <person name="Corradi N."/>
            <person name="Roux C."/>
            <person name="Martin F.M."/>
        </authorList>
    </citation>
    <scope>NUCLEOTIDE SEQUENCE [LARGE SCALE GENOMIC DNA]</scope>
    <source>
        <strain evidence="3 4">DAOM 227022</strain>
    </source>
</reference>
<feature type="transmembrane region" description="Helical" evidence="2">
    <location>
        <begin position="50"/>
        <end position="71"/>
    </location>
</feature>
<dbReference type="EMBL" id="QKYT01000302">
    <property type="protein sequence ID" value="RIA87589.1"/>
    <property type="molecule type" value="Genomic_DNA"/>
</dbReference>
<feature type="region of interest" description="Disordered" evidence="1">
    <location>
        <begin position="353"/>
        <end position="373"/>
    </location>
</feature>